<comment type="caution">
    <text evidence="1">The sequence shown here is derived from an EMBL/GenBank/DDBJ whole genome shotgun (WGS) entry which is preliminary data.</text>
</comment>
<dbReference type="Proteomes" id="UP000241514">
    <property type="component" value="Unassembled WGS sequence"/>
</dbReference>
<organism evidence="1 2">
    <name type="scientific">Pseudidiomarina aestuarii</name>
    <dbReference type="NCBI Taxonomy" id="624146"/>
    <lineage>
        <taxon>Bacteria</taxon>
        <taxon>Pseudomonadati</taxon>
        <taxon>Pseudomonadota</taxon>
        <taxon>Gammaproteobacteria</taxon>
        <taxon>Alteromonadales</taxon>
        <taxon>Idiomarinaceae</taxon>
        <taxon>Pseudidiomarina</taxon>
    </lineage>
</organism>
<dbReference type="AlphaFoldDB" id="A0A6N4DJF5"/>
<sequence>MDVDYTLETLLDLDGVVIYQEAGYWIFIEAKSINANQRVPHGIKYSLTLHDSTGTRVLGMDNAHPIPKATTFGKKPRFSDHIHTANGRVIPYEFINAGKLLQDFFDLADSYMKEKH</sequence>
<gene>
    <name evidence="1" type="ORF">C9928_00670</name>
</gene>
<accession>A0A6N4DJF5</accession>
<evidence type="ECO:0000313" key="1">
    <source>
        <dbReference type="EMBL" id="PTB90267.1"/>
    </source>
</evidence>
<reference evidence="1 2" key="1">
    <citation type="submission" date="2018-03" db="EMBL/GenBank/DDBJ databases">
        <title>Cross-interface Injection: A General Nanoliter Liquid Handling Method Applied to Single Cells Genome Amplification Automated Nanoliter Liquid Handling Applied to Single Cell Multiple Displacement Amplification.</title>
        <authorList>
            <person name="Yun J."/>
            <person name="Xu P."/>
            <person name="Xu J."/>
            <person name="Dai X."/>
            <person name="Wang Y."/>
            <person name="Zheng X."/>
            <person name="Cao C."/>
            <person name="Yi Q."/>
            <person name="Zhu Y."/>
            <person name="Wang L."/>
            <person name="Dong Z."/>
            <person name="Huang Y."/>
            <person name="Huang L."/>
            <person name="Du W."/>
        </authorList>
    </citation>
    <scope>NUCLEOTIDE SEQUENCE [LARGE SCALE GENOMIC DNA]</scope>
    <source>
        <strain evidence="1 2">A9-4</strain>
    </source>
</reference>
<evidence type="ECO:0000313" key="2">
    <source>
        <dbReference type="Proteomes" id="UP000241514"/>
    </source>
</evidence>
<protein>
    <submittedName>
        <fullName evidence="1">Uncharacterized protein</fullName>
    </submittedName>
</protein>
<dbReference type="Pfam" id="PF20126">
    <property type="entry name" value="TumE"/>
    <property type="match status" value="1"/>
</dbReference>
<name>A0A6N4DJF5_9GAMM</name>
<dbReference type="EMBL" id="PYVG01000002">
    <property type="protein sequence ID" value="PTB90267.1"/>
    <property type="molecule type" value="Genomic_DNA"/>
</dbReference>
<proteinExistence type="predicted"/>
<dbReference type="InterPro" id="IPR045397">
    <property type="entry name" value="TumE-like"/>
</dbReference>